<proteinExistence type="predicted"/>
<organism evidence="2 3">
    <name type="scientific">Zalerion maritima</name>
    <dbReference type="NCBI Taxonomy" id="339359"/>
    <lineage>
        <taxon>Eukaryota</taxon>
        <taxon>Fungi</taxon>
        <taxon>Dikarya</taxon>
        <taxon>Ascomycota</taxon>
        <taxon>Pezizomycotina</taxon>
        <taxon>Sordariomycetes</taxon>
        <taxon>Lulworthiomycetidae</taxon>
        <taxon>Lulworthiales</taxon>
        <taxon>Lulworthiaceae</taxon>
        <taxon>Zalerion</taxon>
    </lineage>
</organism>
<name>A0AAD5RF15_9PEZI</name>
<dbReference type="AlphaFoldDB" id="A0AAD5RF15"/>
<dbReference type="Proteomes" id="UP001201980">
    <property type="component" value="Unassembled WGS sequence"/>
</dbReference>
<protein>
    <submittedName>
        <fullName evidence="2">Uncharacterized protein</fullName>
    </submittedName>
</protein>
<reference evidence="2" key="1">
    <citation type="submission" date="2022-07" db="EMBL/GenBank/DDBJ databases">
        <title>Draft genome sequence of Zalerion maritima ATCC 34329, a (micro)plastics degrading marine fungus.</title>
        <authorList>
            <person name="Paco A."/>
            <person name="Goncalves M.F.M."/>
            <person name="Rocha-Santos T.A.P."/>
            <person name="Alves A."/>
        </authorList>
    </citation>
    <scope>NUCLEOTIDE SEQUENCE</scope>
    <source>
        <strain evidence="2">ATCC 34329</strain>
    </source>
</reference>
<sequence length="169" mass="18164">MDSDLATGVDADVGELVLAVAAADAIAVAGRVAVPEGKTMDQASGNTLNGDPTSEALLQLWRAAPDGRGGRLQADLFSGYEMGTIKMAGLLAEVGTFSGFTRKERRVLVQARERTGMSHGGVSVAREREREEKERACEEFDEWRKSVDFPFQNSNQGNKELGSMTNGLK</sequence>
<gene>
    <name evidence="2" type="ORF">MKZ38_001000</name>
</gene>
<feature type="compositionally biased region" description="Polar residues" evidence="1">
    <location>
        <begin position="151"/>
        <end position="169"/>
    </location>
</feature>
<accession>A0AAD5RF15</accession>
<dbReference type="EMBL" id="JAKWBI020001247">
    <property type="protein sequence ID" value="KAJ2891029.1"/>
    <property type="molecule type" value="Genomic_DNA"/>
</dbReference>
<evidence type="ECO:0000256" key="1">
    <source>
        <dbReference type="SAM" id="MobiDB-lite"/>
    </source>
</evidence>
<comment type="caution">
    <text evidence="2">The sequence shown here is derived from an EMBL/GenBank/DDBJ whole genome shotgun (WGS) entry which is preliminary data.</text>
</comment>
<feature type="region of interest" description="Disordered" evidence="1">
    <location>
        <begin position="148"/>
        <end position="169"/>
    </location>
</feature>
<keyword evidence="3" id="KW-1185">Reference proteome</keyword>
<evidence type="ECO:0000313" key="2">
    <source>
        <dbReference type="EMBL" id="KAJ2891029.1"/>
    </source>
</evidence>
<evidence type="ECO:0000313" key="3">
    <source>
        <dbReference type="Proteomes" id="UP001201980"/>
    </source>
</evidence>